<proteinExistence type="predicted"/>
<dbReference type="Proteomes" id="UP000006859">
    <property type="component" value="Chromosome"/>
</dbReference>
<dbReference type="STRING" id="198628.Dda3937_04364"/>
<dbReference type="HOGENOM" id="CLU_2751305_0_0_6"/>
<accession>E0SLF2</accession>
<dbReference type="EMBL" id="CP002038">
    <property type="protein sequence ID" value="ADM99364.1"/>
    <property type="molecule type" value="Genomic_DNA"/>
</dbReference>
<name>E0SLF2_DICD3</name>
<sequence length="70" mass="7311">MVGCKPVLILLSDCNEKGVKDDGIADGARVTLTGNQQGDTEPDADNRSRPASDRHRPTPDHGAGAGTARQ</sequence>
<evidence type="ECO:0000256" key="1">
    <source>
        <dbReference type="SAM" id="MobiDB-lite"/>
    </source>
</evidence>
<organism evidence="2 3">
    <name type="scientific">Dickeya dadantii (strain 3937)</name>
    <name type="common">Erwinia chrysanthemi (strain 3937)</name>
    <dbReference type="NCBI Taxonomy" id="198628"/>
    <lineage>
        <taxon>Bacteria</taxon>
        <taxon>Pseudomonadati</taxon>
        <taxon>Pseudomonadota</taxon>
        <taxon>Gammaproteobacteria</taxon>
        <taxon>Enterobacterales</taxon>
        <taxon>Pectobacteriaceae</taxon>
        <taxon>Dickeya</taxon>
    </lineage>
</organism>
<feature type="compositionally biased region" description="Basic and acidic residues" evidence="1">
    <location>
        <begin position="44"/>
        <end position="59"/>
    </location>
</feature>
<dbReference type="AlphaFoldDB" id="E0SLF2"/>
<dbReference type="KEGG" id="ddd:Dda3937_04364"/>
<keyword evidence="3" id="KW-1185">Reference proteome</keyword>
<gene>
    <name evidence="2" type="ordered locus">Dda3937_04364</name>
</gene>
<protein>
    <submittedName>
        <fullName evidence="2">Uncharacterized protein</fullName>
    </submittedName>
</protein>
<feature type="region of interest" description="Disordered" evidence="1">
    <location>
        <begin position="29"/>
        <end position="70"/>
    </location>
</feature>
<reference evidence="2 3" key="1">
    <citation type="journal article" date="2011" name="J. Bacteriol.">
        <title>Genome sequence of the plant-pathogenic bacterium Dickeya dadantii 3937.</title>
        <authorList>
            <person name="Glasner J.D."/>
            <person name="Yang C.H."/>
            <person name="Reverchon S."/>
            <person name="Hugouvieux-Cotte-Pattat N."/>
            <person name="Condemine G."/>
            <person name="Bohin J.P."/>
            <person name="Van Gijsegem F."/>
            <person name="Yang S."/>
            <person name="Franza T."/>
            <person name="Expert D."/>
            <person name="Plunkett G. III"/>
            <person name="San Francisco M.J."/>
            <person name="Charkowski A.O."/>
            <person name="Py B."/>
            <person name="Bell K."/>
            <person name="Rauscher L."/>
            <person name="Rodriguez-Palenzuela P."/>
            <person name="Toussaint A."/>
            <person name="Holeva M.C."/>
            <person name="He S.Y."/>
            <person name="Douet V."/>
            <person name="Boccara M."/>
            <person name="Blanco C."/>
            <person name="Toth I."/>
            <person name="Anderson B.D."/>
            <person name="Biehl B.S."/>
            <person name="Mau B."/>
            <person name="Flynn S.M."/>
            <person name="Barras F."/>
            <person name="Lindeberg M."/>
            <person name="Birch P.R."/>
            <person name="Tsuyumu S."/>
            <person name="Shi X."/>
            <person name="Hibbing M."/>
            <person name="Yap M.N."/>
            <person name="Carpentier M."/>
            <person name="Dassa E."/>
            <person name="Umehara M."/>
            <person name="Kim J.F."/>
            <person name="Rusch M."/>
            <person name="Soni P."/>
            <person name="Mayhew G.F."/>
            <person name="Fouts D.E."/>
            <person name="Gill S.R."/>
            <person name="Blattner F.R."/>
            <person name="Keen N.T."/>
            <person name="Perna N.T."/>
        </authorList>
    </citation>
    <scope>NUCLEOTIDE SEQUENCE [LARGE SCALE GENOMIC DNA]</scope>
    <source>
        <strain evidence="2 3">3937</strain>
    </source>
</reference>
<evidence type="ECO:0000313" key="2">
    <source>
        <dbReference type="EMBL" id="ADM99364.1"/>
    </source>
</evidence>
<evidence type="ECO:0000313" key="3">
    <source>
        <dbReference type="Proteomes" id="UP000006859"/>
    </source>
</evidence>